<dbReference type="AlphaFoldDB" id="A0AAQ3WG50"/>
<evidence type="ECO:0000313" key="3">
    <source>
        <dbReference type="Proteomes" id="UP001341281"/>
    </source>
</evidence>
<protein>
    <submittedName>
        <fullName evidence="2">Uncharacterized protein</fullName>
    </submittedName>
</protein>
<dbReference type="PROSITE" id="PS51257">
    <property type="entry name" value="PROKAR_LIPOPROTEIN"/>
    <property type="match status" value="1"/>
</dbReference>
<name>A0AAQ3WG50_PASNO</name>
<keyword evidence="3" id="KW-1185">Reference proteome</keyword>
<dbReference type="EMBL" id="CP144746">
    <property type="protein sequence ID" value="WVZ60411.1"/>
    <property type="molecule type" value="Genomic_DNA"/>
</dbReference>
<feature type="non-terminal residue" evidence="2">
    <location>
        <position position="170"/>
    </location>
</feature>
<proteinExistence type="predicted"/>
<evidence type="ECO:0000256" key="1">
    <source>
        <dbReference type="SAM" id="MobiDB-lite"/>
    </source>
</evidence>
<feature type="region of interest" description="Disordered" evidence="1">
    <location>
        <begin position="125"/>
        <end position="170"/>
    </location>
</feature>
<dbReference type="Proteomes" id="UP001341281">
    <property type="component" value="Chromosome 02"/>
</dbReference>
<feature type="region of interest" description="Disordered" evidence="1">
    <location>
        <begin position="1"/>
        <end position="64"/>
    </location>
</feature>
<dbReference type="EMBL" id="CP144746">
    <property type="protein sequence ID" value="WVZ60410.1"/>
    <property type="molecule type" value="Genomic_DNA"/>
</dbReference>
<gene>
    <name evidence="2" type="ORF">U9M48_010436</name>
</gene>
<reference evidence="2 3" key="1">
    <citation type="submission" date="2024-02" db="EMBL/GenBank/DDBJ databases">
        <title>High-quality chromosome-scale genome assembly of Pensacola bahiagrass (Paspalum notatum Flugge var. saurae).</title>
        <authorList>
            <person name="Vega J.M."/>
            <person name="Podio M."/>
            <person name="Orjuela J."/>
            <person name="Siena L.A."/>
            <person name="Pessino S.C."/>
            <person name="Combes M.C."/>
            <person name="Mariac C."/>
            <person name="Albertini E."/>
            <person name="Pupilli F."/>
            <person name="Ortiz J.P.A."/>
            <person name="Leblanc O."/>
        </authorList>
    </citation>
    <scope>NUCLEOTIDE SEQUENCE [LARGE SCALE GENOMIC DNA]</scope>
    <source>
        <strain evidence="2">R1</strain>
        <tissue evidence="2">Leaf</tissue>
    </source>
</reference>
<feature type="compositionally biased region" description="Low complexity" evidence="1">
    <location>
        <begin position="45"/>
        <end position="54"/>
    </location>
</feature>
<organism evidence="2 3">
    <name type="scientific">Paspalum notatum var. saurae</name>
    <dbReference type="NCBI Taxonomy" id="547442"/>
    <lineage>
        <taxon>Eukaryota</taxon>
        <taxon>Viridiplantae</taxon>
        <taxon>Streptophyta</taxon>
        <taxon>Embryophyta</taxon>
        <taxon>Tracheophyta</taxon>
        <taxon>Spermatophyta</taxon>
        <taxon>Magnoliopsida</taxon>
        <taxon>Liliopsida</taxon>
        <taxon>Poales</taxon>
        <taxon>Poaceae</taxon>
        <taxon>PACMAD clade</taxon>
        <taxon>Panicoideae</taxon>
        <taxon>Andropogonodae</taxon>
        <taxon>Paspaleae</taxon>
        <taxon>Paspalinae</taxon>
        <taxon>Paspalum</taxon>
    </lineage>
</organism>
<dbReference type="EMBL" id="CP144746">
    <property type="protein sequence ID" value="WVZ60409.1"/>
    <property type="molecule type" value="Genomic_DNA"/>
</dbReference>
<evidence type="ECO:0000313" key="2">
    <source>
        <dbReference type="EMBL" id="WVZ60411.1"/>
    </source>
</evidence>
<accession>A0AAQ3WG50</accession>
<sequence length="170" mass="17471">MMKLMASSPHAGSACPDRSGDGVVVHAVGATPPLHPRRGPPGAVPHPAADAPGHPGRRRDGGHRIVPPRRVALCRALLHFQGRRRPRHADALLLRRPEHATPPFSSFHANPATALALPTTPSFRGQAVPGKATQHARGSASPPAGGRGSAAVALPGAGEGVATSPPWSVR</sequence>